<evidence type="ECO:0000313" key="1">
    <source>
        <dbReference type="EMBL" id="OWV04284.1"/>
    </source>
</evidence>
<dbReference type="AlphaFoldDB" id="A0A246RIC9"/>
<organism evidence="1 2">
    <name type="scientific">Micromonospora wenchangensis</name>
    <dbReference type="NCBI Taxonomy" id="1185415"/>
    <lineage>
        <taxon>Bacteria</taxon>
        <taxon>Bacillati</taxon>
        <taxon>Actinomycetota</taxon>
        <taxon>Actinomycetes</taxon>
        <taxon>Micromonosporales</taxon>
        <taxon>Micromonosporaceae</taxon>
        <taxon>Micromonospora</taxon>
    </lineage>
</organism>
<accession>A0A246RIC9</accession>
<keyword evidence="2" id="KW-1185">Reference proteome</keyword>
<comment type="caution">
    <text evidence="1">The sequence shown here is derived from an EMBL/GenBank/DDBJ whole genome shotgun (WGS) entry which is preliminary data.</text>
</comment>
<dbReference type="RefSeq" id="WP_088645517.1">
    <property type="nucleotide sequence ID" value="NZ_MZMV01000036.1"/>
</dbReference>
<evidence type="ECO:0000313" key="2">
    <source>
        <dbReference type="Proteomes" id="UP000197174"/>
    </source>
</evidence>
<protein>
    <submittedName>
        <fullName evidence="1">Uncharacterized protein</fullName>
    </submittedName>
</protein>
<name>A0A246RIC9_9ACTN</name>
<dbReference type="EMBL" id="MZMV01000036">
    <property type="protein sequence ID" value="OWV04284.1"/>
    <property type="molecule type" value="Genomic_DNA"/>
</dbReference>
<gene>
    <name evidence="1" type="ORF">B5D80_20455</name>
</gene>
<reference evidence="1 2" key="1">
    <citation type="submission" date="2017-03" db="EMBL/GenBank/DDBJ databases">
        <title>Whole genome sequence of Micromonospora wenchangensis, isolated from mangrove soil.</title>
        <authorList>
            <person name="Yang H."/>
        </authorList>
    </citation>
    <scope>NUCLEOTIDE SEQUENCE [LARGE SCALE GENOMIC DNA]</scope>
    <source>
        <strain evidence="1 2">CCTCC AA 2012002</strain>
    </source>
</reference>
<dbReference type="OrthoDB" id="4269714at2"/>
<dbReference type="Proteomes" id="UP000197174">
    <property type="component" value="Unassembled WGS sequence"/>
</dbReference>
<sequence length="186" mass="20338">MSNGGDDLHAWLTFLRRWRNAEPADPHGLPPLAPESLPADGWFRFVQLLNSALTERLQAWVDGLLKALTAAGDEFDRGRALAQGRRGLVPIRAVAGHPGLPEPLARHLRGLVDEQVVLVQQTLEEGVETLRRAGGDGRLVENRLRTLRENSLTASVAQFPGPLDEWATEPVRPSRRIITGPSTTAG</sequence>
<proteinExistence type="predicted"/>